<evidence type="ECO:0000256" key="4">
    <source>
        <dbReference type="ARBA" id="ARBA00022825"/>
    </source>
</evidence>
<feature type="domain" description="Peptidase S1" evidence="8">
    <location>
        <begin position="34"/>
        <end position="269"/>
    </location>
</feature>
<keyword evidence="10" id="KW-1185">Reference proteome</keyword>
<dbReference type="SUPFAM" id="SSF50494">
    <property type="entry name" value="Trypsin-like serine proteases"/>
    <property type="match status" value="1"/>
</dbReference>
<dbReference type="Gene3D" id="2.40.10.10">
    <property type="entry name" value="Trypsin-like serine proteases"/>
    <property type="match status" value="1"/>
</dbReference>
<gene>
    <name evidence="9" type="ORF">HF521_000978</name>
</gene>
<dbReference type="PROSITE" id="PS00134">
    <property type="entry name" value="TRYPSIN_HIS"/>
    <property type="match status" value="1"/>
</dbReference>
<dbReference type="GO" id="GO:0006508">
    <property type="term" value="P:proteolysis"/>
    <property type="evidence" value="ECO:0007669"/>
    <property type="project" value="UniProtKB-KW"/>
</dbReference>
<dbReference type="InterPro" id="IPR018114">
    <property type="entry name" value="TRYPSIN_HIS"/>
</dbReference>
<feature type="signal peptide" evidence="7">
    <location>
        <begin position="1"/>
        <end position="20"/>
    </location>
</feature>
<protein>
    <recommendedName>
        <fullName evidence="8">Peptidase S1 domain-containing protein</fullName>
    </recommendedName>
</protein>
<dbReference type="InterPro" id="IPR009003">
    <property type="entry name" value="Peptidase_S1_PA"/>
</dbReference>
<organism evidence="9 10">
    <name type="scientific">Silurus meridionalis</name>
    <name type="common">Southern catfish</name>
    <name type="synonym">Silurus soldatovi meridionalis</name>
    <dbReference type="NCBI Taxonomy" id="175797"/>
    <lineage>
        <taxon>Eukaryota</taxon>
        <taxon>Metazoa</taxon>
        <taxon>Chordata</taxon>
        <taxon>Craniata</taxon>
        <taxon>Vertebrata</taxon>
        <taxon>Euteleostomi</taxon>
        <taxon>Actinopterygii</taxon>
        <taxon>Neopterygii</taxon>
        <taxon>Teleostei</taxon>
        <taxon>Ostariophysi</taxon>
        <taxon>Siluriformes</taxon>
        <taxon>Siluridae</taxon>
        <taxon>Silurus</taxon>
    </lineage>
</organism>
<dbReference type="PRINTS" id="PR00722">
    <property type="entry name" value="CHYMOTRYPSIN"/>
</dbReference>
<evidence type="ECO:0000256" key="6">
    <source>
        <dbReference type="RuleBase" id="RU363034"/>
    </source>
</evidence>
<dbReference type="InterPro" id="IPR033116">
    <property type="entry name" value="TRYPSIN_SER"/>
</dbReference>
<keyword evidence="4 6" id="KW-0720">Serine protease</keyword>
<comment type="caution">
    <text evidence="9">The sequence shown here is derived from an EMBL/GenBank/DDBJ whole genome shotgun (WGS) entry which is preliminary data.</text>
</comment>
<keyword evidence="3 6" id="KW-0378">Hydrolase</keyword>
<feature type="chain" id="PRO_5035926570" description="Peptidase S1 domain-containing protein" evidence="7">
    <location>
        <begin position="21"/>
        <end position="276"/>
    </location>
</feature>
<sequence>MVRFQCVAVALLLCLQGSLSQLDVCGRAPFNTRIVGGQSSSEGGWPWQVSLQSPDYNGHFCGGTLINKDFILTAAHCFSSTISSAVTVYLGKQTLTGSNPNQITRGVTQVIVHPSYNSATQNNDIALLRLKSSVNFTDYIRPVCLAGQGSSFPDKTSCWITGWGSIASGVQLPAPGVLQEAMVPTVNTQICDFLLGFGSITPNMMCAGNYQGGKDTCQGDSGGPLVIKQGAVWVQAGITSWGRGCALSYSPGVYTQVSQYQSWLSSVIGQNLPGFI</sequence>
<dbReference type="InterPro" id="IPR001314">
    <property type="entry name" value="Peptidase_S1A"/>
</dbReference>
<dbReference type="EMBL" id="JABFDY010000001">
    <property type="protein sequence ID" value="KAF7711967.1"/>
    <property type="molecule type" value="Genomic_DNA"/>
</dbReference>
<dbReference type="InterPro" id="IPR043504">
    <property type="entry name" value="Peptidase_S1_PA_chymotrypsin"/>
</dbReference>
<evidence type="ECO:0000313" key="10">
    <source>
        <dbReference type="Proteomes" id="UP000606274"/>
    </source>
</evidence>
<evidence type="ECO:0000256" key="1">
    <source>
        <dbReference type="ARBA" id="ARBA00022670"/>
    </source>
</evidence>
<evidence type="ECO:0000256" key="5">
    <source>
        <dbReference type="ARBA" id="ARBA00023157"/>
    </source>
</evidence>
<dbReference type="PROSITE" id="PS50240">
    <property type="entry name" value="TRYPSIN_DOM"/>
    <property type="match status" value="1"/>
</dbReference>
<dbReference type="PANTHER" id="PTHR24252:SF7">
    <property type="entry name" value="HYALIN"/>
    <property type="match status" value="1"/>
</dbReference>
<reference evidence="9" key="1">
    <citation type="submission" date="2020-08" db="EMBL/GenBank/DDBJ databases">
        <title>Chromosome-level assembly of Southern catfish (Silurus meridionalis) provides insights into visual adaptation to the nocturnal and benthic lifestyles.</title>
        <authorList>
            <person name="Zhang Y."/>
            <person name="Wang D."/>
            <person name="Peng Z."/>
        </authorList>
    </citation>
    <scope>NUCLEOTIDE SEQUENCE</scope>
    <source>
        <strain evidence="9">SWU-2019-XX</strain>
        <tissue evidence="9">Muscle</tissue>
    </source>
</reference>
<dbReference type="GO" id="GO:0004252">
    <property type="term" value="F:serine-type endopeptidase activity"/>
    <property type="evidence" value="ECO:0007669"/>
    <property type="project" value="InterPro"/>
</dbReference>
<dbReference type="PANTHER" id="PTHR24252">
    <property type="entry name" value="ACROSIN-RELATED"/>
    <property type="match status" value="1"/>
</dbReference>
<evidence type="ECO:0000313" key="9">
    <source>
        <dbReference type="EMBL" id="KAF7711967.1"/>
    </source>
</evidence>
<dbReference type="Pfam" id="PF00089">
    <property type="entry name" value="Trypsin"/>
    <property type="match status" value="1"/>
</dbReference>
<dbReference type="CDD" id="cd00190">
    <property type="entry name" value="Tryp_SPc"/>
    <property type="match status" value="1"/>
</dbReference>
<keyword evidence="2 7" id="KW-0732">Signal</keyword>
<evidence type="ECO:0000256" key="3">
    <source>
        <dbReference type="ARBA" id="ARBA00022801"/>
    </source>
</evidence>
<keyword evidence="1 6" id="KW-0645">Protease</keyword>
<dbReference type="AlphaFoldDB" id="A0A8T0C0X8"/>
<keyword evidence="5" id="KW-1015">Disulfide bond</keyword>
<accession>A0A8T0C0X8</accession>
<name>A0A8T0C0X8_SILME</name>
<dbReference type="OrthoDB" id="10002959at2759"/>
<dbReference type="PROSITE" id="PS00135">
    <property type="entry name" value="TRYPSIN_SER"/>
    <property type="match status" value="1"/>
</dbReference>
<proteinExistence type="predicted"/>
<dbReference type="SMART" id="SM00020">
    <property type="entry name" value="Tryp_SPc"/>
    <property type="match status" value="1"/>
</dbReference>
<evidence type="ECO:0000256" key="2">
    <source>
        <dbReference type="ARBA" id="ARBA00022729"/>
    </source>
</evidence>
<dbReference type="Proteomes" id="UP000606274">
    <property type="component" value="Unassembled WGS sequence"/>
</dbReference>
<dbReference type="FunFam" id="2.40.10.10:FF:000024">
    <property type="entry name" value="Serine protease 53"/>
    <property type="match status" value="1"/>
</dbReference>
<dbReference type="InterPro" id="IPR001254">
    <property type="entry name" value="Trypsin_dom"/>
</dbReference>
<evidence type="ECO:0000256" key="7">
    <source>
        <dbReference type="SAM" id="SignalP"/>
    </source>
</evidence>
<evidence type="ECO:0000259" key="8">
    <source>
        <dbReference type="PROSITE" id="PS50240"/>
    </source>
</evidence>